<evidence type="ECO:0000313" key="1">
    <source>
        <dbReference type="EMBL" id="NHO53292.1"/>
    </source>
</evidence>
<sequence length="218" mass="25234">MFDEDEIISALNIFWPKKKKARKNLQDEYLGGKCKWIDIIKIYEETVKNHLDAIKNNPNSSKREKIARRIIIDSCLRTPGDYPLFYAMPLYVSGGFISEIKKGNLKFPKIKEHVIPLSLCSGTKMIENPELFEVYQKSVIGPICLITTNEDKGLKEFRKNHPNIEKPFLRYSGVIDVYNTLDGSKIDCSDFSFYDHINIMDKCPAYRSAIKPEFRKEA</sequence>
<gene>
    <name evidence="1" type="ORF">GOB87_04860</name>
</gene>
<name>A0A967B3Y3_9PROT</name>
<comment type="caution">
    <text evidence="1">The sequence shown here is derived from an EMBL/GenBank/DDBJ whole genome shotgun (WGS) entry which is preliminary data.</text>
</comment>
<organism evidence="1 2">
    <name type="scientific">Acetobacter estunensis</name>
    <dbReference type="NCBI Taxonomy" id="104097"/>
    <lineage>
        <taxon>Bacteria</taxon>
        <taxon>Pseudomonadati</taxon>
        <taxon>Pseudomonadota</taxon>
        <taxon>Alphaproteobacteria</taxon>
        <taxon>Acetobacterales</taxon>
        <taxon>Acetobacteraceae</taxon>
        <taxon>Acetobacter</taxon>
    </lineage>
</organism>
<protein>
    <submittedName>
        <fullName evidence="1">Uncharacterized protein</fullName>
    </submittedName>
</protein>
<dbReference type="Proteomes" id="UP000597459">
    <property type="component" value="Unassembled WGS sequence"/>
</dbReference>
<dbReference type="AlphaFoldDB" id="A0A967B3Y3"/>
<dbReference type="EMBL" id="WOTH01000006">
    <property type="protein sequence ID" value="NHO53292.1"/>
    <property type="molecule type" value="Genomic_DNA"/>
</dbReference>
<proteinExistence type="predicted"/>
<dbReference type="RefSeq" id="WP_166313429.1">
    <property type="nucleotide sequence ID" value="NZ_WOTH01000006.1"/>
</dbReference>
<keyword evidence="2" id="KW-1185">Reference proteome</keyword>
<accession>A0A967B3Y3</accession>
<reference evidence="1" key="1">
    <citation type="submission" date="2019-11" db="EMBL/GenBank/DDBJ databases">
        <title>Description of new Acetobacter species.</title>
        <authorList>
            <person name="Cleenwerck I."/>
            <person name="Sombolestani A.S."/>
        </authorList>
    </citation>
    <scope>NUCLEOTIDE SEQUENCE</scope>
    <source>
        <strain evidence="1">LMG 1626</strain>
    </source>
</reference>
<evidence type="ECO:0000313" key="2">
    <source>
        <dbReference type="Proteomes" id="UP000597459"/>
    </source>
</evidence>